<name>A0A433QNE9_9FUNG</name>
<organism evidence="5 6">
    <name type="scientific">Jimgerdemannia flammicorona</name>
    <dbReference type="NCBI Taxonomy" id="994334"/>
    <lineage>
        <taxon>Eukaryota</taxon>
        <taxon>Fungi</taxon>
        <taxon>Fungi incertae sedis</taxon>
        <taxon>Mucoromycota</taxon>
        <taxon>Mucoromycotina</taxon>
        <taxon>Endogonomycetes</taxon>
        <taxon>Endogonales</taxon>
        <taxon>Endogonaceae</taxon>
        <taxon>Jimgerdemannia</taxon>
    </lineage>
</organism>
<dbReference type="GO" id="GO:0003735">
    <property type="term" value="F:structural constituent of ribosome"/>
    <property type="evidence" value="ECO:0007669"/>
    <property type="project" value="InterPro"/>
</dbReference>
<dbReference type="HAMAP" id="MF_00251">
    <property type="entry name" value="Ribosomal_bL36"/>
    <property type="match status" value="1"/>
</dbReference>
<sequence length="161" mass="17910">MKPLKILPDLIHRRDHAAAPKAPSEHSFFPVVRSCPVLEELALFGHSLVNTEVYVTKITGPTLKYKLDARNLKALESTMSFLASITRIFAPTFSAALARPTIAPRTVYAVIPNSSATLTFARTMKVRSSVKKMCDGCSTVRRRGRVFVICSKNKKHKQRQG</sequence>
<evidence type="ECO:0000256" key="1">
    <source>
        <dbReference type="ARBA" id="ARBA00007645"/>
    </source>
</evidence>
<dbReference type="PANTHER" id="PTHR18804">
    <property type="entry name" value="RIBOSOMAL PROTEIN"/>
    <property type="match status" value="1"/>
</dbReference>
<dbReference type="AlphaFoldDB" id="A0A433QNE9"/>
<keyword evidence="3 4" id="KW-0687">Ribonucleoprotein</keyword>
<dbReference type="Proteomes" id="UP000274822">
    <property type="component" value="Unassembled WGS sequence"/>
</dbReference>
<dbReference type="PROSITE" id="PS00828">
    <property type="entry name" value="RIBOSOMAL_L36"/>
    <property type="match status" value="1"/>
</dbReference>
<dbReference type="NCBIfam" id="TIGR01022">
    <property type="entry name" value="rpmJ_bact"/>
    <property type="match status" value="1"/>
</dbReference>
<protein>
    <recommendedName>
        <fullName evidence="4">Ribosomal protein</fullName>
    </recommendedName>
</protein>
<evidence type="ECO:0000313" key="6">
    <source>
        <dbReference type="Proteomes" id="UP000274822"/>
    </source>
</evidence>
<dbReference type="PANTHER" id="PTHR18804:SF16">
    <property type="entry name" value="RIBOSOMAL PROTEIN"/>
    <property type="match status" value="1"/>
</dbReference>
<reference evidence="5 6" key="1">
    <citation type="journal article" date="2018" name="New Phytol.">
        <title>Phylogenomics of Endogonaceae and evolution of mycorrhizas within Mucoromycota.</title>
        <authorList>
            <person name="Chang Y."/>
            <person name="Desiro A."/>
            <person name="Na H."/>
            <person name="Sandor L."/>
            <person name="Lipzen A."/>
            <person name="Clum A."/>
            <person name="Barry K."/>
            <person name="Grigoriev I.V."/>
            <person name="Martin F.M."/>
            <person name="Stajich J.E."/>
            <person name="Smith M.E."/>
            <person name="Bonito G."/>
            <person name="Spatafora J.W."/>
        </authorList>
    </citation>
    <scope>NUCLEOTIDE SEQUENCE [LARGE SCALE GENOMIC DNA]</scope>
    <source>
        <strain evidence="5 6">AD002</strain>
    </source>
</reference>
<evidence type="ECO:0000256" key="2">
    <source>
        <dbReference type="ARBA" id="ARBA00022980"/>
    </source>
</evidence>
<keyword evidence="2 4" id="KW-0689">Ribosomal protein</keyword>
<dbReference type="InterPro" id="IPR052010">
    <property type="entry name" value="Ribosomal_LSU_bL36"/>
</dbReference>
<evidence type="ECO:0000313" key="5">
    <source>
        <dbReference type="EMBL" id="RUS31312.1"/>
    </source>
</evidence>
<evidence type="ECO:0000256" key="4">
    <source>
        <dbReference type="RuleBase" id="RU000570"/>
    </source>
</evidence>
<evidence type="ECO:0000256" key="3">
    <source>
        <dbReference type="ARBA" id="ARBA00023274"/>
    </source>
</evidence>
<dbReference type="GO" id="GO:0006412">
    <property type="term" value="P:translation"/>
    <property type="evidence" value="ECO:0007669"/>
    <property type="project" value="InterPro"/>
</dbReference>
<comment type="similarity">
    <text evidence="1 4">Belongs to the bacterial ribosomal protein bL36 family.</text>
</comment>
<dbReference type="EMBL" id="RBNJ01003083">
    <property type="protein sequence ID" value="RUS31312.1"/>
    <property type="molecule type" value="Genomic_DNA"/>
</dbReference>
<dbReference type="GO" id="GO:0005840">
    <property type="term" value="C:ribosome"/>
    <property type="evidence" value="ECO:0007669"/>
    <property type="project" value="UniProtKB-KW"/>
</dbReference>
<keyword evidence="6" id="KW-1185">Reference proteome</keyword>
<gene>
    <name evidence="5" type="ORF">BC938DRAFT_478074</name>
</gene>
<comment type="caution">
    <text evidence="5">The sequence shown here is derived from an EMBL/GenBank/DDBJ whole genome shotgun (WGS) entry which is preliminary data.</text>
</comment>
<dbReference type="GO" id="GO:1990904">
    <property type="term" value="C:ribonucleoprotein complex"/>
    <property type="evidence" value="ECO:0007669"/>
    <property type="project" value="UniProtKB-KW"/>
</dbReference>
<proteinExistence type="inferred from homology"/>
<accession>A0A433QNE9</accession>
<dbReference type="Pfam" id="PF00444">
    <property type="entry name" value="Ribosomal_L36"/>
    <property type="match status" value="1"/>
</dbReference>
<dbReference type="SUPFAM" id="SSF57840">
    <property type="entry name" value="Ribosomal protein L36"/>
    <property type="match status" value="1"/>
</dbReference>
<dbReference type="InterPro" id="IPR035977">
    <property type="entry name" value="Ribosomal_bL36_sp"/>
</dbReference>
<dbReference type="InterPro" id="IPR000473">
    <property type="entry name" value="Ribosomal_bL36"/>
</dbReference>